<evidence type="ECO:0000256" key="5">
    <source>
        <dbReference type="ARBA" id="ARBA00022984"/>
    </source>
</evidence>
<comment type="pathway">
    <text evidence="1 7">Cell wall biogenesis; peptidoglycan biosynthesis.</text>
</comment>
<evidence type="ECO:0000313" key="10">
    <source>
        <dbReference type="EMBL" id="SMF95184.1"/>
    </source>
</evidence>
<keyword evidence="11" id="KW-1185">Reference proteome</keyword>
<keyword evidence="5 7" id="KW-0573">Peptidoglycan synthesis</keyword>
<dbReference type="GO" id="GO:0016740">
    <property type="term" value="F:transferase activity"/>
    <property type="evidence" value="ECO:0007669"/>
    <property type="project" value="UniProtKB-KW"/>
</dbReference>
<feature type="active site" description="Proton donor/acceptor" evidence="7">
    <location>
        <position position="429"/>
    </location>
</feature>
<dbReference type="RefSeq" id="WP_085213197.1">
    <property type="nucleotide sequence ID" value="NZ_FXAM01000001.1"/>
</dbReference>
<dbReference type="SUPFAM" id="SSF47090">
    <property type="entry name" value="PGBD-like"/>
    <property type="match status" value="1"/>
</dbReference>
<dbReference type="InterPro" id="IPR005490">
    <property type="entry name" value="LD_TPept_cat_dom"/>
</dbReference>
<gene>
    <name evidence="10" type="ORF">SAMN02949497_2534</name>
</gene>
<dbReference type="InterPro" id="IPR002477">
    <property type="entry name" value="Peptidoglycan-bd-like"/>
</dbReference>
<evidence type="ECO:0000256" key="8">
    <source>
        <dbReference type="SAM" id="SignalP"/>
    </source>
</evidence>
<dbReference type="InterPro" id="IPR052905">
    <property type="entry name" value="LD-transpeptidase_YkuD-like"/>
</dbReference>
<protein>
    <submittedName>
        <fullName evidence="10">Murein L,D-transpeptidase YcbB/YkuD</fullName>
    </submittedName>
</protein>
<keyword evidence="6 7" id="KW-0961">Cell wall biogenesis/degradation</keyword>
<dbReference type="PANTHER" id="PTHR41533">
    <property type="entry name" value="L,D-TRANSPEPTIDASE HI_1667-RELATED"/>
    <property type="match status" value="1"/>
</dbReference>
<evidence type="ECO:0000256" key="1">
    <source>
        <dbReference type="ARBA" id="ARBA00004752"/>
    </source>
</evidence>
<feature type="signal peptide" evidence="8">
    <location>
        <begin position="1"/>
        <end position="27"/>
    </location>
</feature>
<dbReference type="UniPathway" id="UPA00219"/>
<feature type="chain" id="PRO_5012644709" evidence="8">
    <location>
        <begin position="28"/>
        <end position="528"/>
    </location>
</feature>
<dbReference type="AlphaFoldDB" id="A0A1Y6D463"/>
<dbReference type="Pfam" id="PF01471">
    <property type="entry name" value="PG_binding_1"/>
    <property type="match status" value="1"/>
</dbReference>
<sequence>MIQPHSKRRLSPSICLALLLAAPIGHAAPPAAKTPPSPLETLLATEPSADANLTKLYRTKGFKPFWIAGGEPSARAKVLRRFLDDAGAEGLHPEDYGTEAIGRLWLKADPDSLARLELLLTQGYLRYAADLGRGRDAARRLEEQPQATPSAALRKGLEIPGLALFLEHLAPQHPEYTALKQALKDYRALAQQGGWPTIPSGPTLQPGMSDPRIPLIRQRLALTDAAEPGHGKTYDEALAAAVKRFQKRHALPPQGVIGPETLAALNVPVEQRIRQIIVNLERWRWLSADRAGRQIWVNIPSFTLWGLQDGAVEITMPVVVGKLDQPTPAFDERLEYLEFNPDWHVPHDIAVNEYLPELRKNPASLKPKHIRFFSGGAKDAAEIDPRGIDWNLTTPAAMERYVLRQDPGPWNALGTVKFMFPNKYNVYLHDTSEPRFFAKSRRTYSHGCVRVGQPYELAAWVLAKENPPWTLERVQATIASGEHTSVALAKAMPVHLIYRTALIEGDGVHFAPDIYNRDGALERVLFGG</sequence>
<dbReference type="Pfam" id="PF20142">
    <property type="entry name" value="Scaffold"/>
    <property type="match status" value="1"/>
</dbReference>
<dbReference type="STRING" id="1760988.SAMN02949497_2534"/>
<evidence type="ECO:0000256" key="6">
    <source>
        <dbReference type="ARBA" id="ARBA00023316"/>
    </source>
</evidence>
<dbReference type="CDD" id="cd16913">
    <property type="entry name" value="YkuD_like"/>
    <property type="match status" value="1"/>
</dbReference>
<dbReference type="GO" id="GO:0009252">
    <property type="term" value="P:peptidoglycan biosynthetic process"/>
    <property type="evidence" value="ECO:0007669"/>
    <property type="project" value="UniProtKB-UniPathway"/>
</dbReference>
<dbReference type="Gene3D" id="2.40.440.10">
    <property type="entry name" value="L,D-transpeptidase catalytic domain-like"/>
    <property type="match status" value="1"/>
</dbReference>
<dbReference type="EMBL" id="FXAM01000001">
    <property type="protein sequence ID" value="SMF95184.1"/>
    <property type="molecule type" value="Genomic_DNA"/>
</dbReference>
<organism evidence="10 11">
    <name type="scientific">Methylomagnum ishizawai</name>
    <dbReference type="NCBI Taxonomy" id="1760988"/>
    <lineage>
        <taxon>Bacteria</taxon>
        <taxon>Pseudomonadati</taxon>
        <taxon>Pseudomonadota</taxon>
        <taxon>Gammaproteobacteria</taxon>
        <taxon>Methylococcales</taxon>
        <taxon>Methylococcaceae</taxon>
        <taxon>Methylomagnum</taxon>
    </lineage>
</organism>
<dbReference type="GO" id="GO:0004180">
    <property type="term" value="F:carboxypeptidase activity"/>
    <property type="evidence" value="ECO:0007669"/>
    <property type="project" value="UniProtKB-ARBA"/>
</dbReference>
<dbReference type="OrthoDB" id="9778545at2"/>
<feature type="active site" description="Nucleophile" evidence="7">
    <location>
        <position position="448"/>
    </location>
</feature>
<dbReference type="GO" id="GO:0071555">
    <property type="term" value="P:cell wall organization"/>
    <property type="evidence" value="ECO:0007669"/>
    <property type="project" value="UniProtKB-UniRule"/>
</dbReference>
<evidence type="ECO:0000256" key="7">
    <source>
        <dbReference type="PROSITE-ProRule" id="PRU01373"/>
    </source>
</evidence>
<proteinExistence type="inferred from homology"/>
<reference evidence="10 11" key="1">
    <citation type="submission" date="2016-12" db="EMBL/GenBank/DDBJ databases">
        <authorList>
            <person name="Song W.-J."/>
            <person name="Kurnit D.M."/>
        </authorList>
    </citation>
    <scope>NUCLEOTIDE SEQUENCE [LARGE SCALE GENOMIC DNA]</scope>
    <source>
        <strain evidence="10 11">175</strain>
    </source>
</reference>
<accession>A0A1Y6D463</accession>
<dbReference type="SUPFAM" id="SSF141523">
    <property type="entry name" value="L,D-transpeptidase catalytic domain-like"/>
    <property type="match status" value="1"/>
</dbReference>
<keyword evidence="4 7" id="KW-0133">Cell shape</keyword>
<evidence type="ECO:0000256" key="4">
    <source>
        <dbReference type="ARBA" id="ARBA00022960"/>
    </source>
</evidence>
<feature type="domain" description="L,D-TPase catalytic" evidence="9">
    <location>
        <begin position="293"/>
        <end position="477"/>
    </location>
</feature>
<dbReference type="Pfam" id="PF03734">
    <property type="entry name" value="YkuD"/>
    <property type="match status" value="1"/>
</dbReference>
<evidence type="ECO:0000256" key="3">
    <source>
        <dbReference type="ARBA" id="ARBA00022679"/>
    </source>
</evidence>
<dbReference type="PANTHER" id="PTHR41533:SF2">
    <property type="entry name" value="BLR7131 PROTEIN"/>
    <property type="match status" value="1"/>
</dbReference>
<dbReference type="InterPro" id="IPR036365">
    <property type="entry name" value="PGBD-like_sf"/>
</dbReference>
<keyword evidence="3" id="KW-0808">Transferase</keyword>
<evidence type="ECO:0000313" key="11">
    <source>
        <dbReference type="Proteomes" id="UP000192923"/>
    </source>
</evidence>
<evidence type="ECO:0000259" key="9">
    <source>
        <dbReference type="PROSITE" id="PS52029"/>
    </source>
</evidence>
<dbReference type="PROSITE" id="PS52029">
    <property type="entry name" value="LD_TPASE"/>
    <property type="match status" value="1"/>
</dbReference>
<comment type="similarity">
    <text evidence="2">Belongs to the YkuD family.</text>
</comment>
<dbReference type="InterPro" id="IPR038063">
    <property type="entry name" value="Transpep_catalytic_dom"/>
</dbReference>
<name>A0A1Y6D463_9GAMM</name>
<evidence type="ECO:0000256" key="2">
    <source>
        <dbReference type="ARBA" id="ARBA00005992"/>
    </source>
</evidence>
<dbReference type="InterPro" id="IPR045380">
    <property type="entry name" value="LD_TPept_scaffold_dom"/>
</dbReference>
<dbReference type="Proteomes" id="UP000192923">
    <property type="component" value="Unassembled WGS sequence"/>
</dbReference>
<dbReference type="InterPro" id="IPR036366">
    <property type="entry name" value="PGBDSf"/>
</dbReference>
<dbReference type="GO" id="GO:0008360">
    <property type="term" value="P:regulation of cell shape"/>
    <property type="evidence" value="ECO:0007669"/>
    <property type="project" value="UniProtKB-UniRule"/>
</dbReference>
<dbReference type="Gene3D" id="1.10.101.10">
    <property type="entry name" value="PGBD-like superfamily/PGBD"/>
    <property type="match status" value="1"/>
</dbReference>
<keyword evidence="8" id="KW-0732">Signal</keyword>